<feature type="compositionally biased region" description="Low complexity" evidence="10">
    <location>
        <begin position="580"/>
        <end position="591"/>
    </location>
</feature>
<dbReference type="GO" id="GO:0005886">
    <property type="term" value="C:plasma membrane"/>
    <property type="evidence" value="ECO:0007669"/>
    <property type="project" value="UniProtKB-SubCell"/>
</dbReference>
<dbReference type="FunFam" id="1.20.1560.10:FF:000066">
    <property type="entry name" value="ABC multidrug transporter (Eurofung)"/>
    <property type="match status" value="1"/>
</dbReference>
<feature type="transmembrane region" description="Helical" evidence="11">
    <location>
        <begin position="72"/>
        <end position="93"/>
    </location>
</feature>
<dbReference type="InterPro" id="IPR027417">
    <property type="entry name" value="P-loop_NTPase"/>
</dbReference>
<dbReference type="Proteomes" id="UP001286456">
    <property type="component" value="Unassembled WGS sequence"/>
</dbReference>
<feature type="transmembrane region" description="Helical" evidence="11">
    <location>
        <begin position="137"/>
        <end position="156"/>
    </location>
</feature>
<feature type="domain" description="ABC transmembrane type-1" evidence="13">
    <location>
        <begin position="914"/>
        <end position="1194"/>
    </location>
</feature>
<dbReference type="GO" id="GO:0005524">
    <property type="term" value="F:ATP binding"/>
    <property type="evidence" value="ECO:0007669"/>
    <property type="project" value="UniProtKB-KW"/>
</dbReference>
<dbReference type="PROSITE" id="PS50929">
    <property type="entry name" value="ABC_TM1F"/>
    <property type="match status" value="2"/>
</dbReference>
<dbReference type="SUPFAM" id="SSF90123">
    <property type="entry name" value="ABC transporter transmembrane region"/>
    <property type="match status" value="2"/>
</dbReference>
<sequence>MENAIASPTCIPSSDKTFGPRIDPSCRAFDFTLLFEDVFFACLPSIIFLVLLPFHIRVLARSSRFCTVRSRLLLAKLVVLIGVFAAQTALLVLRSQHAIAQTNASLAADILSIVGIIGAAGLSYLDHQRSLRPSTLLSLYLPALVLVTIPRARTFWLMGGRASGEAAAMTATLVLTTFALFLESMEKRSSVVAKEKKSRAPEEYSGLWPRTAFAWLAGTFRAGYAKVLVQDDLPILDSRLRSSALRQSLVDTWAEYDHRAPHSLLKASFHANILSVLSAIPPRLCRSAFYFAQPLLINTTVSYVGSGTVDISSGRALIGAWALVFLGIACSTAMSSYQSTRFVTRVKGGLLALVYRQTVKARTVDLGETTAIALMGTDIERIGFNLLQIHEIWAAVIEIGVAIWLLEQQVFLACLAPVIVILLSVAINVPVSNAAKNSQLVWIKKVQERIRVTSTMLDDMKGIKMLGLSTVMSNVIQNLRQVEIQTSKVYRKLLVWNVLLSECPQNISPLATFAVNAVIALRSNSQSLLTAQAFTAIALINLLTNPVIQLVQLMPQLLQCVGSFERIRDYCNDADGGGNSTSNGDSSQSGNTPTGSSIPLHTLAARSGTGVPDRIQGACKHVITLENNSFTWEKSTPPFLEDITVSLPKGSFTICVGPVGSGKSMLLQSLLGETVCCSGPVPKFASSVAYCAQQPWLENNMIRSNIVGVAPGCDLQWYKTVVSACGLEMDIKSLGRGDQTVVGSKGINLSGGQKQRIALARAVYARTEVLILDDIFSGMDAHTVDLVSQRLLGNDGLLRKLDATVILATHSHKLNSFADTIITLENGRMTHVRSPQELLTVGSSDLDLRDNNGINVLAEDTEASHTTGTATESLMPLRLSTDDAHEYAPDATRKNGDWSVYRYYIASSGYITIILFLASMAAWIFCTEFPTVWLKWWSEANEVEVNKHVAMYMGVYGLFSVFGVVAIAVSCWVGIVKIISNSAFHLHHDLLMSTMRAPLRFFTTADTGSLTNRFSQDMELIDMNLPLVMINYISTAMSATAKAILLLIFSQYLATMSPVVLALLYLLQSFYLQTSRQVRLLEIEAKAPLYTHFIESVAGAPTIRAFGWQSHYEERSHNLIDQSQRPAYLQHCLQSWLGFVLDVLVAAIATVLVAVVVTWRDKFSAGNVGVSLVMVMAFSSVLMRMIKTWTVMEASIGAVARVKRFVADTESEDGEAGGKVDVPRDWPTEGRVEFRSVVAAHSVDAALVIKGLSFAIEASEHVAVCGRSGCGKTSTILALLQMIETREGQISIDGVDLSTMSCTDVRSHLNVVAQDPLLMPGTVRFNIDPFGNALDEDIIRALERVRLWAVISEQGGLNKEMDPAMWSAGQRQLLCLARAMVKRSRVLILDEATSSVDSETEAIMQDIIDTAFKDCTVIAVMHRLTHVFRYGKVAVLDGGHLVEFDSPTALLSQGATFSRLYHTSRAGRRL</sequence>
<dbReference type="CDD" id="cd18579">
    <property type="entry name" value="ABC_6TM_ABCC_D1"/>
    <property type="match status" value="1"/>
</dbReference>
<dbReference type="GO" id="GO:0016887">
    <property type="term" value="F:ATP hydrolysis activity"/>
    <property type="evidence" value="ECO:0007669"/>
    <property type="project" value="InterPro"/>
</dbReference>
<evidence type="ECO:0000256" key="2">
    <source>
        <dbReference type="ARBA" id="ARBA00022448"/>
    </source>
</evidence>
<evidence type="ECO:0000256" key="8">
    <source>
        <dbReference type="ARBA" id="ARBA00023136"/>
    </source>
</evidence>
<evidence type="ECO:0000256" key="4">
    <source>
        <dbReference type="ARBA" id="ARBA00022692"/>
    </source>
</evidence>
<comment type="caution">
    <text evidence="14">The sequence shown here is derived from an EMBL/GenBank/DDBJ whole genome shotgun (WGS) entry which is preliminary data.</text>
</comment>
<feature type="transmembrane region" description="Helical" evidence="11">
    <location>
        <begin position="162"/>
        <end position="182"/>
    </location>
</feature>
<dbReference type="CDD" id="cd03244">
    <property type="entry name" value="ABCC_MRP_domain2"/>
    <property type="match status" value="1"/>
</dbReference>
<dbReference type="CDD" id="cd03250">
    <property type="entry name" value="ABCC_MRP_domain1"/>
    <property type="match status" value="1"/>
</dbReference>
<evidence type="ECO:0000313" key="14">
    <source>
        <dbReference type="EMBL" id="KAK3332944.1"/>
    </source>
</evidence>
<feature type="transmembrane region" description="Helical" evidence="11">
    <location>
        <begin position="410"/>
        <end position="431"/>
    </location>
</feature>
<protein>
    <submittedName>
        <fullName evidence="14">P-loop containing nucleoside triphosphate hydrolase protein</fullName>
    </submittedName>
</protein>
<dbReference type="InterPro" id="IPR044726">
    <property type="entry name" value="ABCC_6TM_D2"/>
</dbReference>
<dbReference type="FunFam" id="3.40.50.300:FF:000838">
    <property type="entry name" value="ABC multidrug transporter (Eurofung)"/>
    <property type="match status" value="1"/>
</dbReference>
<dbReference type="InterPro" id="IPR003593">
    <property type="entry name" value="AAA+_ATPase"/>
</dbReference>
<keyword evidence="6" id="KW-0067">ATP-binding</keyword>
<keyword evidence="4 11" id="KW-0812">Transmembrane</keyword>
<organism evidence="14 15">
    <name type="scientific">Cercophora scortea</name>
    <dbReference type="NCBI Taxonomy" id="314031"/>
    <lineage>
        <taxon>Eukaryota</taxon>
        <taxon>Fungi</taxon>
        <taxon>Dikarya</taxon>
        <taxon>Ascomycota</taxon>
        <taxon>Pezizomycotina</taxon>
        <taxon>Sordariomycetes</taxon>
        <taxon>Sordariomycetidae</taxon>
        <taxon>Sordariales</taxon>
        <taxon>Lasiosphaeriaceae</taxon>
        <taxon>Cercophora</taxon>
    </lineage>
</organism>
<dbReference type="InterPro" id="IPR011527">
    <property type="entry name" value="ABC1_TM_dom"/>
</dbReference>
<dbReference type="Pfam" id="PF24357">
    <property type="entry name" value="TMD0_ABC"/>
    <property type="match status" value="1"/>
</dbReference>
<dbReference type="InterPro" id="IPR044746">
    <property type="entry name" value="ABCC_6TM_D1"/>
</dbReference>
<name>A0AAE0MJ37_9PEZI</name>
<dbReference type="SMART" id="SM00382">
    <property type="entry name" value="AAA"/>
    <property type="match status" value="2"/>
</dbReference>
<feature type="transmembrane region" description="Helical" evidence="11">
    <location>
        <begin position="1043"/>
        <end position="1067"/>
    </location>
</feature>
<keyword evidence="15" id="KW-1185">Reference proteome</keyword>
<accession>A0AAE0MJ37</accession>
<dbReference type="InterPro" id="IPR056227">
    <property type="entry name" value="TMD0_ABC"/>
</dbReference>
<dbReference type="GO" id="GO:0140359">
    <property type="term" value="F:ABC-type transporter activity"/>
    <property type="evidence" value="ECO:0007669"/>
    <property type="project" value="InterPro"/>
</dbReference>
<dbReference type="InterPro" id="IPR003439">
    <property type="entry name" value="ABC_transporter-like_ATP-bd"/>
</dbReference>
<comment type="subcellular location">
    <subcellularLocation>
        <location evidence="1">Cell membrane</location>
        <topology evidence="1">Multi-pass membrane protein</topology>
    </subcellularLocation>
</comment>
<evidence type="ECO:0000313" key="15">
    <source>
        <dbReference type="Proteomes" id="UP001286456"/>
    </source>
</evidence>
<feature type="transmembrane region" description="Helical" evidence="11">
    <location>
        <begin position="903"/>
        <end position="925"/>
    </location>
</feature>
<feature type="transmembrane region" description="Helical" evidence="11">
    <location>
        <begin position="38"/>
        <end position="60"/>
    </location>
</feature>
<feature type="domain" description="ABC transmembrane type-1" evidence="13">
    <location>
        <begin position="284"/>
        <end position="559"/>
    </location>
</feature>
<keyword evidence="14" id="KW-0378">Hydrolase</keyword>
<dbReference type="InterPro" id="IPR017871">
    <property type="entry name" value="ABC_transporter-like_CS"/>
</dbReference>
<keyword evidence="7 11" id="KW-1133">Transmembrane helix</keyword>
<dbReference type="EMBL" id="JAUEPO010000002">
    <property type="protein sequence ID" value="KAK3332944.1"/>
    <property type="molecule type" value="Genomic_DNA"/>
</dbReference>
<gene>
    <name evidence="14" type="ORF">B0T19DRAFT_113722</name>
</gene>
<feature type="domain" description="ABC transporter" evidence="12">
    <location>
        <begin position="623"/>
        <end position="851"/>
    </location>
</feature>
<dbReference type="Pfam" id="PF00005">
    <property type="entry name" value="ABC_tran"/>
    <property type="match status" value="2"/>
</dbReference>
<dbReference type="Pfam" id="PF00664">
    <property type="entry name" value="ABC_membrane"/>
    <property type="match status" value="1"/>
</dbReference>
<reference evidence="14" key="1">
    <citation type="journal article" date="2023" name="Mol. Phylogenet. Evol.">
        <title>Genome-scale phylogeny and comparative genomics of the fungal order Sordariales.</title>
        <authorList>
            <person name="Hensen N."/>
            <person name="Bonometti L."/>
            <person name="Westerberg I."/>
            <person name="Brannstrom I.O."/>
            <person name="Guillou S."/>
            <person name="Cros-Aarteil S."/>
            <person name="Calhoun S."/>
            <person name="Haridas S."/>
            <person name="Kuo A."/>
            <person name="Mondo S."/>
            <person name="Pangilinan J."/>
            <person name="Riley R."/>
            <person name="LaButti K."/>
            <person name="Andreopoulos B."/>
            <person name="Lipzen A."/>
            <person name="Chen C."/>
            <person name="Yan M."/>
            <person name="Daum C."/>
            <person name="Ng V."/>
            <person name="Clum A."/>
            <person name="Steindorff A."/>
            <person name="Ohm R.A."/>
            <person name="Martin F."/>
            <person name="Silar P."/>
            <person name="Natvig D.O."/>
            <person name="Lalanne C."/>
            <person name="Gautier V."/>
            <person name="Ament-Velasquez S.L."/>
            <person name="Kruys A."/>
            <person name="Hutchinson M.I."/>
            <person name="Powell A.J."/>
            <person name="Barry K."/>
            <person name="Miller A.N."/>
            <person name="Grigoriev I.V."/>
            <person name="Debuchy R."/>
            <person name="Gladieux P."/>
            <person name="Hiltunen Thoren M."/>
            <person name="Johannesson H."/>
        </authorList>
    </citation>
    <scope>NUCLEOTIDE SEQUENCE</scope>
    <source>
        <strain evidence="14">SMH4131-1</strain>
    </source>
</reference>
<keyword evidence="2" id="KW-0813">Transport</keyword>
<evidence type="ECO:0000256" key="5">
    <source>
        <dbReference type="ARBA" id="ARBA00022741"/>
    </source>
</evidence>
<dbReference type="PROSITE" id="PS50893">
    <property type="entry name" value="ABC_TRANSPORTER_2"/>
    <property type="match status" value="2"/>
</dbReference>
<dbReference type="PANTHER" id="PTHR24223">
    <property type="entry name" value="ATP-BINDING CASSETTE SUB-FAMILY C"/>
    <property type="match status" value="1"/>
</dbReference>
<feature type="domain" description="ABC transporter" evidence="12">
    <location>
        <begin position="1232"/>
        <end position="1463"/>
    </location>
</feature>
<evidence type="ECO:0000256" key="1">
    <source>
        <dbReference type="ARBA" id="ARBA00004651"/>
    </source>
</evidence>
<evidence type="ECO:0000256" key="6">
    <source>
        <dbReference type="ARBA" id="ARBA00022840"/>
    </source>
</evidence>
<evidence type="ECO:0000256" key="3">
    <source>
        <dbReference type="ARBA" id="ARBA00022475"/>
    </source>
</evidence>
<evidence type="ECO:0000256" key="10">
    <source>
        <dbReference type="SAM" id="MobiDB-lite"/>
    </source>
</evidence>
<dbReference type="PROSITE" id="PS00211">
    <property type="entry name" value="ABC_TRANSPORTER_1"/>
    <property type="match status" value="1"/>
</dbReference>
<proteinExistence type="predicted"/>
<feature type="transmembrane region" description="Helical" evidence="11">
    <location>
        <begin position="1136"/>
        <end position="1159"/>
    </location>
</feature>
<evidence type="ECO:0000259" key="13">
    <source>
        <dbReference type="PROSITE" id="PS50929"/>
    </source>
</evidence>
<reference evidence="14" key="2">
    <citation type="submission" date="2023-06" db="EMBL/GenBank/DDBJ databases">
        <authorList>
            <consortium name="Lawrence Berkeley National Laboratory"/>
            <person name="Haridas S."/>
            <person name="Hensen N."/>
            <person name="Bonometti L."/>
            <person name="Westerberg I."/>
            <person name="Brannstrom I.O."/>
            <person name="Guillou S."/>
            <person name="Cros-Aarteil S."/>
            <person name="Calhoun S."/>
            <person name="Kuo A."/>
            <person name="Mondo S."/>
            <person name="Pangilinan J."/>
            <person name="Riley R."/>
            <person name="Labutti K."/>
            <person name="Andreopoulos B."/>
            <person name="Lipzen A."/>
            <person name="Chen C."/>
            <person name="Yanf M."/>
            <person name="Daum C."/>
            <person name="Ng V."/>
            <person name="Clum A."/>
            <person name="Steindorff A."/>
            <person name="Ohm R."/>
            <person name="Martin F."/>
            <person name="Silar P."/>
            <person name="Natvig D."/>
            <person name="Lalanne C."/>
            <person name="Gautier V."/>
            <person name="Ament-Velasquez S.L."/>
            <person name="Kruys A."/>
            <person name="Hutchinson M.I."/>
            <person name="Powell A.J."/>
            <person name="Barry K."/>
            <person name="Miller A.N."/>
            <person name="Grigoriev I.V."/>
            <person name="Debuchy R."/>
            <person name="Gladieux P."/>
            <person name="Thoren M.H."/>
            <person name="Johannesson H."/>
        </authorList>
    </citation>
    <scope>NUCLEOTIDE SEQUENCE</scope>
    <source>
        <strain evidence="14">SMH4131-1</strain>
    </source>
</reference>
<dbReference type="SUPFAM" id="SSF52540">
    <property type="entry name" value="P-loop containing nucleoside triphosphate hydrolases"/>
    <property type="match status" value="2"/>
</dbReference>
<keyword evidence="8 11" id="KW-0472">Membrane</keyword>
<keyword evidence="5" id="KW-0547">Nucleotide-binding</keyword>
<feature type="transmembrane region" description="Helical" evidence="11">
    <location>
        <begin position="382"/>
        <end position="404"/>
    </location>
</feature>
<dbReference type="Gene3D" id="3.40.50.300">
    <property type="entry name" value="P-loop containing nucleotide triphosphate hydrolases"/>
    <property type="match status" value="2"/>
</dbReference>
<dbReference type="InterPro" id="IPR036640">
    <property type="entry name" value="ABC1_TM_sf"/>
</dbReference>
<evidence type="ECO:0000256" key="7">
    <source>
        <dbReference type="ARBA" id="ARBA00022989"/>
    </source>
</evidence>
<dbReference type="FunFam" id="1.20.1560.10:FF:000055">
    <property type="entry name" value="ABC multidrug transporter (Eurofung)"/>
    <property type="match status" value="1"/>
</dbReference>
<dbReference type="CDD" id="cd18580">
    <property type="entry name" value="ABC_6TM_ABCC_D2"/>
    <property type="match status" value="1"/>
</dbReference>
<evidence type="ECO:0000256" key="9">
    <source>
        <dbReference type="ARBA" id="ARBA00059074"/>
    </source>
</evidence>
<dbReference type="Gene3D" id="1.20.1560.10">
    <property type="entry name" value="ABC transporter type 1, transmembrane domain"/>
    <property type="match status" value="2"/>
</dbReference>
<feature type="transmembrane region" description="Helical" evidence="11">
    <location>
        <begin position="1165"/>
        <end position="1183"/>
    </location>
</feature>
<feature type="transmembrane region" description="Helical" evidence="11">
    <location>
        <begin position="288"/>
        <end position="306"/>
    </location>
</feature>
<dbReference type="InterPro" id="IPR050173">
    <property type="entry name" value="ABC_transporter_C-like"/>
</dbReference>
<comment type="function">
    <text evidence="9">ABC-type transporter; part of the gene cluster that mediates the biosynthesis of the phomopsins, a group of hexapeptide mycotoxins which infects lupins and causes lupinosis disease in livestock.</text>
</comment>
<evidence type="ECO:0000259" key="12">
    <source>
        <dbReference type="PROSITE" id="PS50893"/>
    </source>
</evidence>
<keyword evidence="3" id="KW-1003">Cell membrane</keyword>
<feature type="transmembrane region" description="Helical" evidence="11">
    <location>
        <begin position="105"/>
        <end position="125"/>
    </location>
</feature>
<feature type="region of interest" description="Disordered" evidence="10">
    <location>
        <begin position="575"/>
        <end position="601"/>
    </location>
</feature>
<evidence type="ECO:0000256" key="11">
    <source>
        <dbReference type="SAM" id="Phobius"/>
    </source>
</evidence>
<dbReference type="PANTHER" id="PTHR24223:SF404">
    <property type="entry name" value="ABC MULTIDRUG TRANSPORTER (EUROFUNG)-RELATED"/>
    <property type="match status" value="1"/>
</dbReference>
<feature type="transmembrane region" description="Helical" evidence="11">
    <location>
        <begin position="318"/>
        <end position="337"/>
    </location>
</feature>
<feature type="transmembrane region" description="Helical" evidence="11">
    <location>
        <begin position="955"/>
        <end position="976"/>
    </location>
</feature>